<protein>
    <submittedName>
        <fullName evidence="1">Uncharacterized protein</fullName>
    </submittedName>
</protein>
<sequence>MLRSVVMANTSKSSSRLYSFWNTLEPFFRSWQYLVNIPNCRTCRNICWVLVIPLKDISLSRSSLNQT</sequence>
<evidence type="ECO:0000313" key="1">
    <source>
        <dbReference type="EMBL" id="JAH86853.1"/>
    </source>
</evidence>
<accession>A0A0E9WBJ4</accession>
<organism evidence="1">
    <name type="scientific">Anguilla anguilla</name>
    <name type="common">European freshwater eel</name>
    <name type="synonym">Muraena anguilla</name>
    <dbReference type="NCBI Taxonomy" id="7936"/>
    <lineage>
        <taxon>Eukaryota</taxon>
        <taxon>Metazoa</taxon>
        <taxon>Chordata</taxon>
        <taxon>Craniata</taxon>
        <taxon>Vertebrata</taxon>
        <taxon>Euteleostomi</taxon>
        <taxon>Actinopterygii</taxon>
        <taxon>Neopterygii</taxon>
        <taxon>Teleostei</taxon>
        <taxon>Anguilliformes</taxon>
        <taxon>Anguillidae</taxon>
        <taxon>Anguilla</taxon>
    </lineage>
</organism>
<reference evidence="1" key="2">
    <citation type="journal article" date="2015" name="Fish Shellfish Immunol.">
        <title>Early steps in the European eel (Anguilla anguilla)-Vibrio vulnificus interaction in the gills: Role of the RtxA13 toxin.</title>
        <authorList>
            <person name="Callol A."/>
            <person name="Pajuelo D."/>
            <person name="Ebbesson L."/>
            <person name="Teles M."/>
            <person name="MacKenzie S."/>
            <person name="Amaro C."/>
        </authorList>
    </citation>
    <scope>NUCLEOTIDE SEQUENCE</scope>
</reference>
<dbReference type="EMBL" id="GBXM01021724">
    <property type="protein sequence ID" value="JAH86853.1"/>
    <property type="molecule type" value="Transcribed_RNA"/>
</dbReference>
<dbReference type="AlphaFoldDB" id="A0A0E9WBJ4"/>
<reference evidence="1" key="1">
    <citation type="submission" date="2014-11" db="EMBL/GenBank/DDBJ databases">
        <authorList>
            <person name="Amaro Gonzalez C."/>
        </authorList>
    </citation>
    <scope>NUCLEOTIDE SEQUENCE</scope>
</reference>
<proteinExistence type="predicted"/>
<name>A0A0E9WBJ4_ANGAN</name>